<feature type="chain" id="PRO_5042033499" description="Secreted protein" evidence="1">
    <location>
        <begin position="24"/>
        <end position="1026"/>
    </location>
</feature>
<gene>
    <name evidence="2" type="ORF">N7460_012098</name>
</gene>
<dbReference type="SUPFAM" id="SSF49785">
    <property type="entry name" value="Galactose-binding domain-like"/>
    <property type="match status" value="1"/>
</dbReference>
<reference evidence="2" key="2">
    <citation type="submission" date="2023-01" db="EMBL/GenBank/DDBJ databases">
        <authorList>
            <person name="Petersen C."/>
        </authorList>
    </citation>
    <scope>NUCLEOTIDE SEQUENCE</scope>
    <source>
        <strain evidence="2">IBT 15450</strain>
    </source>
</reference>
<evidence type="ECO:0008006" key="4">
    <source>
        <dbReference type="Google" id="ProtNLM"/>
    </source>
</evidence>
<comment type="caution">
    <text evidence="2">The sequence shown here is derived from an EMBL/GenBank/DDBJ whole genome shotgun (WGS) entry which is preliminary data.</text>
</comment>
<dbReference type="InterPro" id="IPR053161">
    <property type="entry name" value="Ulvan_degrading_GH"/>
</dbReference>
<organism evidence="2 3">
    <name type="scientific">Penicillium canescens</name>
    <dbReference type="NCBI Taxonomy" id="5083"/>
    <lineage>
        <taxon>Eukaryota</taxon>
        <taxon>Fungi</taxon>
        <taxon>Dikarya</taxon>
        <taxon>Ascomycota</taxon>
        <taxon>Pezizomycotina</taxon>
        <taxon>Eurotiomycetes</taxon>
        <taxon>Eurotiomycetidae</taxon>
        <taxon>Eurotiales</taxon>
        <taxon>Aspergillaceae</taxon>
        <taxon>Penicillium</taxon>
    </lineage>
</organism>
<dbReference type="Pfam" id="PF17132">
    <property type="entry name" value="Glyco_hydro_106"/>
    <property type="match status" value="1"/>
</dbReference>
<dbReference type="PANTHER" id="PTHR36848">
    <property type="entry name" value="DNA-BINDING PROTEIN (PUTATIVE SECRETED PROTEIN)-RELATED"/>
    <property type="match status" value="1"/>
</dbReference>
<dbReference type="PANTHER" id="PTHR36848:SF2">
    <property type="entry name" value="SECRETED PROTEIN"/>
    <property type="match status" value="1"/>
</dbReference>
<name>A0AAD6N453_PENCN</name>
<proteinExistence type="predicted"/>
<reference evidence="2" key="1">
    <citation type="journal article" date="2023" name="IMA Fungus">
        <title>Comparative genomic study of the Penicillium genus elucidates a diverse pangenome and 15 lateral gene transfer events.</title>
        <authorList>
            <person name="Petersen C."/>
            <person name="Sorensen T."/>
            <person name="Nielsen M.R."/>
            <person name="Sondergaard T.E."/>
            <person name="Sorensen J.L."/>
            <person name="Fitzpatrick D.A."/>
            <person name="Frisvad J.C."/>
            <person name="Nielsen K.L."/>
        </authorList>
    </citation>
    <scope>NUCLEOTIDE SEQUENCE</scope>
    <source>
        <strain evidence="2">IBT 15450</strain>
    </source>
</reference>
<protein>
    <recommendedName>
        <fullName evidence="4">Secreted protein</fullName>
    </recommendedName>
</protein>
<dbReference type="Proteomes" id="UP001219568">
    <property type="component" value="Unassembled WGS sequence"/>
</dbReference>
<keyword evidence="1" id="KW-0732">Signal</keyword>
<dbReference type="InterPro" id="IPR008979">
    <property type="entry name" value="Galactose-bd-like_sf"/>
</dbReference>
<evidence type="ECO:0000256" key="1">
    <source>
        <dbReference type="SAM" id="SignalP"/>
    </source>
</evidence>
<keyword evidence="3" id="KW-1185">Reference proteome</keyword>
<evidence type="ECO:0000313" key="3">
    <source>
        <dbReference type="Proteomes" id="UP001219568"/>
    </source>
</evidence>
<dbReference type="EMBL" id="JAQJZL010000015">
    <property type="protein sequence ID" value="KAJ6027281.1"/>
    <property type="molecule type" value="Genomic_DNA"/>
</dbReference>
<dbReference type="AlphaFoldDB" id="A0AAD6N453"/>
<evidence type="ECO:0000313" key="2">
    <source>
        <dbReference type="EMBL" id="KAJ6027281.1"/>
    </source>
</evidence>
<sequence length="1026" mass="112325">MFISQYLPRAALLSALAVHLVQADTNDQVTAEINPGTFQNPSALLRPRFRYWVPDSSVEETTVRRDIMSGAAIGVGGVEFLPFYNSGGVLGGAPPGDDWSKYGFGTPAFNRIFQTALEAHRDAGLVMDFAIGPNQGQGVPANPEDEGLQWDLVPASEAVAADGSFRGNIPGWGSGDFLALVSAEMVSSENIQNASLPSGTRVASYSRLILKDDTLADRTSEVSAGGHVSLAFPPSLHSSRYRLFAFYQHLTHSKNLEVSKNGSKTVFDNGSYNVDHFSARGAETVIRFWEEHILNENVKSLLTQVGNYAWEDSVEIKSNISWTPSLPSVFKEKFGYSLIKYLPLIIFGNNNVAMQASEPGAIECLLDTPDQGVGFVNDYRAALVEGYRQYLKTLTAWVQSSLNLQMSAQVSYNLPMDMEASIPFVNAPECESLGFMDNIDAYRQFSGPAVLAGKRVISNEIGAVSMEAFQYLISRLLWSINRAVVGGVNQFVIHGQPYSGNYWSTTWPAYTAFSYFYSEMWSDKQPAWTHGLSDALGYIGRLQYSQQTGKLKTDVAVYNKQSATDFTFASSLANLTDIIHDGYSYSYISPDNFDIPQAYVRKGILAPDGPAYKALVIPSTTRVTLATINKVRRFAEAGLPVILSGGDPSYYMTGEASDKTNFTRAIYSLKGTENVYSVANGEIADKLSSLSLDPRLRVQSSGTWYTTWRESMHENMHFAFIFNDGEASIGHIEVSSGRTPYFFNMWTGDVNPVINYHEANGKMVIPLHLESNQTALIGFKEEIRKSFNPISHAIQVPSAVLGYNYSATSPRLIDLHIAAGGLEMPLVLSTGRNYSDFRGPTAASSFPISNWSLTAEHWAAPSNISDASLVASKYNTTHHLSSLTSWTKIPGLVNASGVGYYSASFSWPPCTGSADGAYIILPRIPHALRLRINGKELPPLDYNAPRINISPYIKQGQNEILAIVPTTMWNYLRSIFDQIKMSALPPLITIAGPDPLPGLVQNGLVGTVKIVPYVKMAVAASGRVDD</sequence>
<accession>A0AAD6N453</accession>
<feature type="signal peptide" evidence="1">
    <location>
        <begin position="1"/>
        <end position="23"/>
    </location>
</feature>